<dbReference type="PROSITE" id="PS01228">
    <property type="entry name" value="COF_1"/>
    <property type="match status" value="1"/>
</dbReference>
<sequence length="268" mass="29257">MYSLIASDLDGTLLLPDDRIGEFSRSVLNRLVESGRHVVIATGRSQPDVESILRDYALPVHLITSNGARITSACKSLTASEHLPQSVVRTLLDATKADRDLVINAYCDSRWITNADSQLLEDFNHNDDFQPTVLDVEAFPVEAIEKVFFVHRDKDHEALVLLDGQLKALVGSAVHSTFSAPWCLEMMASSVSKGNALKKLAAFLDVPMSQCIAFGDGMNDVEMLTVAGKGLIMGTAHHKVMQALPEHETIGACTEESVARYLSAHLLN</sequence>
<evidence type="ECO:0000313" key="6">
    <source>
        <dbReference type="EMBL" id="NWC31469.1"/>
    </source>
</evidence>
<dbReference type="InterPro" id="IPR006379">
    <property type="entry name" value="HAD-SF_hydro_IIB"/>
</dbReference>
<dbReference type="EMBL" id="JACAQD010000006">
    <property type="protein sequence ID" value="NWC31469.1"/>
    <property type="molecule type" value="Genomic_DNA"/>
</dbReference>
<evidence type="ECO:0000256" key="1">
    <source>
        <dbReference type="ARBA" id="ARBA00001946"/>
    </source>
</evidence>
<dbReference type="GO" id="GO:0000287">
    <property type="term" value="F:magnesium ion binding"/>
    <property type="evidence" value="ECO:0007669"/>
    <property type="project" value="UniProtKB-ARBA"/>
</dbReference>
<dbReference type="Pfam" id="PF08282">
    <property type="entry name" value="Hydrolase_3"/>
    <property type="match status" value="1"/>
</dbReference>
<dbReference type="InterPro" id="IPR023214">
    <property type="entry name" value="HAD_sf"/>
</dbReference>
<dbReference type="InterPro" id="IPR036412">
    <property type="entry name" value="HAD-like_sf"/>
</dbReference>
<accession>A0A7Y7Y8I2</accession>
<dbReference type="NCBIfam" id="TIGR00099">
    <property type="entry name" value="Cof-subfamily"/>
    <property type="match status" value="1"/>
</dbReference>
<protein>
    <submittedName>
        <fullName evidence="6">Cof-type HAD-IIB family hydrolase</fullName>
    </submittedName>
</protein>
<proteinExistence type="inferred from homology"/>
<dbReference type="AlphaFoldDB" id="A0A7Y7Y8I2"/>
<dbReference type="GO" id="GO:0016791">
    <property type="term" value="F:phosphatase activity"/>
    <property type="evidence" value="ECO:0007669"/>
    <property type="project" value="UniProtKB-ARBA"/>
</dbReference>
<reference evidence="6 7" key="1">
    <citation type="submission" date="2020-04" db="EMBL/GenBank/DDBJ databases">
        <title>Molecular characterization of pseudomonads from Agaricus bisporus reveal novel blotch 2 pathogens in Western Europe.</title>
        <authorList>
            <person name="Taparia T."/>
            <person name="Krijger M."/>
            <person name="Haynes E."/>
            <person name="Elpinstone J.G."/>
            <person name="Noble R."/>
            <person name="Van Der Wolf J."/>
        </authorList>
    </citation>
    <scope>NUCLEOTIDE SEQUENCE [LARGE SCALE GENOMIC DNA]</scope>
    <source>
        <strain evidence="6 7">IPO3737</strain>
    </source>
</reference>
<evidence type="ECO:0000256" key="2">
    <source>
        <dbReference type="ARBA" id="ARBA00022723"/>
    </source>
</evidence>
<name>A0A7Y7Y8I2_9PSED</name>
<keyword evidence="4" id="KW-0460">Magnesium</keyword>
<dbReference type="SUPFAM" id="SSF56784">
    <property type="entry name" value="HAD-like"/>
    <property type="match status" value="1"/>
</dbReference>
<gene>
    <name evidence="6" type="ORF">HX876_03645</name>
</gene>
<dbReference type="PROSITE" id="PS01229">
    <property type="entry name" value="COF_2"/>
    <property type="match status" value="1"/>
</dbReference>
<comment type="cofactor">
    <cofactor evidence="1">
        <name>Mg(2+)</name>
        <dbReference type="ChEBI" id="CHEBI:18420"/>
    </cofactor>
</comment>
<dbReference type="Proteomes" id="UP000520592">
    <property type="component" value="Unassembled WGS sequence"/>
</dbReference>
<keyword evidence="2" id="KW-0479">Metal-binding</keyword>
<dbReference type="PANTHER" id="PTHR47267:SF4">
    <property type="entry name" value="PYRIDOXAL PHOSPHATE PHOSPHATASE YIGL"/>
    <property type="match status" value="1"/>
</dbReference>
<organism evidence="6 7">
    <name type="scientific">Pseudomonas gingeri</name>
    <dbReference type="NCBI Taxonomy" id="117681"/>
    <lineage>
        <taxon>Bacteria</taxon>
        <taxon>Pseudomonadati</taxon>
        <taxon>Pseudomonadota</taxon>
        <taxon>Gammaproteobacteria</taxon>
        <taxon>Pseudomonadales</taxon>
        <taxon>Pseudomonadaceae</taxon>
        <taxon>Pseudomonas</taxon>
    </lineage>
</organism>
<evidence type="ECO:0000256" key="3">
    <source>
        <dbReference type="ARBA" id="ARBA00022801"/>
    </source>
</evidence>
<keyword evidence="3 6" id="KW-0378">Hydrolase</keyword>
<dbReference type="PANTHER" id="PTHR47267">
    <property type="match status" value="1"/>
</dbReference>
<evidence type="ECO:0000256" key="4">
    <source>
        <dbReference type="ARBA" id="ARBA00022842"/>
    </source>
</evidence>
<dbReference type="InterPro" id="IPR000150">
    <property type="entry name" value="Cof"/>
</dbReference>
<dbReference type="Gene3D" id="3.30.1240.10">
    <property type="match status" value="1"/>
</dbReference>
<comment type="similarity">
    <text evidence="5">Belongs to the HAD-like hydrolase superfamily. Cof family.</text>
</comment>
<dbReference type="NCBIfam" id="TIGR01484">
    <property type="entry name" value="HAD-SF-IIB"/>
    <property type="match status" value="1"/>
</dbReference>
<dbReference type="RefSeq" id="WP_177057657.1">
    <property type="nucleotide sequence ID" value="NZ_JACAPS010000013.1"/>
</dbReference>
<evidence type="ECO:0000256" key="5">
    <source>
        <dbReference type="ARBA" id="ARBA00034778"/>
    </source>
</evidence>
<comment type="caution">
    <text evidence="6">The sequence shown here is derived from an EMBL/GenBank/DDBJ whole genome shotgun (WGS) entry which is preliminary data.</text>
</comment>
<dbReference type="Gene3D" id="3.40.50.1000">
    <property type="entry name" value="HAD superfamily/HAD-like"/>
    <property type="match status" value="1"/>
</dbReference>
<evidence type="ECO:0000313" key="7">
    <source>
        <dbReference type="Proteomes" id="UP000520592"/>
    </source>
</evidence>